<keyword evidence="4" id="KW-0808">Transferase</keyword>
<dbReference type="CDD" id="cd05167">
    <property type="entry name" value="PI4Kc_III_alpha"/>
    <property type="match status" value="1"/>
</dbReference>
<gene>
    <name evidence="10" type="ORF">PSACC_03308</name>
</gene>
<dbReference type="GO" id="GO:0005737">
    <property type="term" value="C:cytoplasm"/>
    <property type="evidence" value="ECO:0007669"/>
    <property type="project" value="TreeGrafter"/>
</dbReference>
<dbReference type="GO" id="GO:0048015">
    <property type="term" value="P:phosphatidylinositol-mediated signaling"/>
    <property type="evidence" value="ECO:0007669"/>
    <property type="project" value="TreeGrafter"/>
</dbReference>
<dbReference type="OrthoDB" id="10264149at2759"/>
<evidence type="ECO:0000256" key="1">
    <source>
        <dbReference type="ARBA" id="ARBA00001686"/>
    </source>
</evidence>
<dbReference type="Gene3D" id="1.10.1070.11">
    <property type="entry name" value="Phosphatidylinositol 3-/4-kinase, catalytic domain"/>
    <property type="match status" value="1"/>
</dbReference>
<dbReference type="InterPro" id="IPR042236">
    <property type="entry name" value="PI3K_accessory_sf"/>
</dbReference>
<dbReference type="InterPro" id="IPR018936">
    <property type="entry name" value="PI3/4_kinase_CS"/>
</dbReference>
<dbReference type="PROSITE" id="PS51545">
    <property type="entry name" value="PIK_HELICAL"/>
    <property type="match status" value="1"/>
</dbReference>
<name>A0A2H9TGJ2_9FUNG</name>
<dbReference type="FunFam" id="1.10.1070.11:FF:000012">
    <property type="entry name" value="Phosphatidylinositol 4-kinase alpha 1"/>
    <property type="match status" value="1"/>
</dbReference>
<dbReference type="SUPFAM" id="SSF48371">
    <property type="entry name" value="ARM repeat"/>
    <property type="match status" value="1"/>
</dbReference>
<evidence type="ECO:0000256" key="5">
    <source>
        <dbReference type="ARBA" id="ARBA00022741"/>
    </source>
</evidence>
<dbReference type="InterPro" id="IPR011009">
    <property type="entry name" value="Kinase-like_dom_sf"/>
</dbReference>
<evidence type="ECO:0000313" key="11">
    <source>
        <dbReference type="Proteomes" id="UP000240830"/>
    </source>
</evidence>
<evidence type="ECO:0000256" key="4">
    <source>
        <dbReference type="ARBA" id="ARBA00022679"/>
    </source>
</evidence>
<dbReference type="PROSITE" id="PS00915">
    <property type="entry name" value="PI3_4_KINASE_1"/>
    <property type="match status" value="1"/>
</dbReference>
<dbReference type="GO" id="GO:0046854">
    <property type="term" value="P:phosphatidylinositol phosphate biosynthetic process"/>
    <property type="evidence" value="ECO:0007669"/>
    <property type="project" value="InterPro"/>
</dbReference>
<dbReference type="EC" id="2.7.1.67" evidence="3"/>
<dbReference type="STRING" id="1246581.A0A2H9TGJ2"/>
<comment type="catalytic activity">
    <reaction evidence="1">
        <text>a 1,2-diacyl-sn-glycero-3-phospho-(1D-myo-inositol) + ATP = a 1,2-diacyl-sn-glycero-3-phospho-(1D-myo-inositol 4-phosphate) + ADP + H(+)</text>
        <dbReference type="Rhea" id="RHEA:19877"/>
        <dbReference type="ChEBI" id="CHEBI:15378"/>
        <dbReference type="ChEBI" id="CHEBI:30616"/>
        <dbReference type="ChEBI" id="CHEBI:57880"/>
        <dbReference type="ChEBI" id="CHEBI:58178"/>
        <dbReference type="ChEBI" id="CHEBI:456216"/>
        <dbReference type="EC" id="2.7.1.67"/>
    </reaction>
</comment>
<dbReference type="PANTHER" id="PTHR10048">
    <property type="entry name" value="PHOSPHATIDYLINOSITOL KINASE"/>
    <property type="match status" value="1"/>
</dbReference>
<feature type="domain" description="PIK helical" evidence="9">
    <location>
        <begin position="1016"/>
        <end position="1217"/>
    </location>
</feature>
<comment type="similarity">
    <text evidence="2">Belongs to the PI3/PI4-kinase family. Type III PI4K subfamily.</text>
</comment>
<keyword evidence="7" id="KW-0067">ATP-binding</keyword>
<dbReference type="Proteomes" id="UP000240830">
    <property type="component" value="Unassembled WGS sequence"/>
</dbReference>
<dbReference type="Pfam" id="PF00454">
    <property type="entry name" value="PI3_PI4_kinase"/>
    <property type="match status" value="1"/>
</dbReference>
<evidence type="ECO:0000313" key="10">
    <source>
        <dbReference type="EMBL" id="PJF16894.1"/>
    </source>
</evidence>
<dbReference type="SUPFAM" id="SSF56112">
    <property type="entry name" value="Protein kinase-like (PK-like)"/>
    <property type="match status" value="1"/>
</dbReference>
<dbReference type="GO" id="GO:0005524">
    <property type="term" value="F:ATP binding"/>
    <property type="evidence" value="ECO:0007669"/>
    <property type="project" value="UniProtKB-KW"/>
</dbReference>
<dbReference type="FunFam" id="3.30.1010.10:FF:000014">
    <property type="entry name" value="Phosphatidylinositol 4-kinase STT4"/>
    <property type="match status" value="1"/>
</dbReference>
<keyword evidence="6" id="KW-0418">Kinase</keyword>
<accession>A0A2H9TGJ2</accession>
<organism evidence="10 11">
    <name type="scientific">Paramicrosporidium saccamoebae</name>
    <dbReference type="NCBI Taxonomy" id="1246581"/>
    <lineage>
        <taxon>Eukaryota</taxon>
        <taxon>Fungi</taxon>
        <taxon>Fungi incertae sedis</taxon>
        <taxon>Cryptomycota</taxon>
        <taxon>Cryptomycota incertae sedis</taxon>
        <taxon>Paramicrosporidium</taxon>
    </lineage>
</organism>
<dbReference type="GO" id="GO:0004430">
    <property type="term" value="F:1-phosphatidylinositol 4-kinase activity"/>
    <property type="evidence" value="ECO:0007669"/>
    <property type="project" value="UniProtKB-EC"/>
</dbReference>
<reference evidence="10 11" key="1">
    <citation type="submission" date="2016-10" db="EMBL/GenBank/DDBJ databases">
        <title>The genome of Paramicrosporidium saccamoebae is the missing link in understanding Cryptomycota and Microsporidia evolution.</title>
        <authorList>
            <person name="Quandt C.A."/>
            <person name="Beaudet D."/>
            <person name="Corsaro D."/>
            <person name="Michel R."/>
            <person name="Corradi N."/>
            <person name="James T."/>
        </authorList>
    </citation>
    <scope>NUCLEOTIDE SEQUENCE [LARGE SCALE GENOMIC DNA]</scope>
    <source>
        <strain evidence="10 11">KSL3</strain>
    </source>
</reference>
<evidence type="ECO:0000256" key="2">
    <source>
        <dbReference type="ARBA" id="ARBA00006209"/>
    </source>
</evidence>
<evidence type="ECO:0000259" key="9">
    <source>
        <dbReference type="PROSITE" id="PS51545"/>
    </source>
</evidence>
<comment type="caution">
    <text evidence="10">The sequence shown here is derived from an EMBL/GenBank/DDBJ whole genome shotgun (WGS) entry which is preliminary data.</text>
</comment>
<proteinExistence type="inferred from homology"/>
<dbReference type="Gene3D" id="1.25.40.70">
    <property type="entry name" value="Phosphatidylinositol 3-kinase, accessory domain (PIK)"/>
    <property type="match status" value="1"/>
</dbReference>
<dbReference type="InterPro" id="IPR000403">
    <property type="entry name" value="PI3/4_kinase_cat_dom"/>
</dbReference>
<dbReference type="Pfam" id="PF00613">
    <property type="entry name" value="PI3Ka"/>
    <property type="match status" value="1"/>
</dbReference>
<protein>
    <recommendedName>
        <fullName evidence="3">1-phosphatidylinositol 4-kinase</fullName>
        <ecNumber evidence="3">2.7.1.67</ecNumber>
    </recommendedName>
</protein>
<dbReference type="EMBL" id="MTSL01000205">
    <property type="protein sequence ID" value="PJF16894.1"/>
    <property type="molecule type" value="Genomic_DNA"/>
</dbReference>
<dbReference type="InterPro" id="IPR001263">
    <property type="entry name" value="PI3K_accessory_dom"/>
</dbReference>
<feature type="domain" description="PI3K/PI4K catalytic" evidence="8">
    <location>
        <begin position="1290"/>
        <end position="1564"/>
    </location>
</feature>
<dbReference type="PROSITE" id="PS50290">
    <property type="entry name" value="PI3_4_KINASE_3"/>
    <property type="match status" value="1"/>
</dbReference>
<keyword evidence="11" id="KW-1185">Reference proteome</keyword>
<evidence type="ECO:0000256" key="3">
    <source>
        <dbReference type="ARBA" id="ARBA00012169"/>
    </source>
</evidence>
<dbReference type="InterPro" id="IPR016024">
    <property type="entry name" value="ARM-type_fold"/>
</dbReference>
<dbReference type="SMART" id="SM00146">
    <property type="entry name" value="PI3Kc"/>
    <property type="match status" value="1"/>
</dbReference>
<evidence type="ECO:0000256" key="6">
    <source>
        <dbReference type="ARBA" id="ARBA00022777"/>
    </source>
</evidence>
<sequence>MLVKGAHNSSLLQSYSLWSGKDNDCSFLLKRLNVTKEQLLTETMECEAEKPPMKIDIVPRVISLMADCLLALRATLTMLTCACDWAVNPNVDIHHIIMRLSESSLKGCQVADETIKIKVIGTINQCILKWAASMDTGEHPDQNYVRQCINSAVEGIISAGSTLSNAQKEEILSMSLQFLDGTSFDIRMVLADAPPDFRLEDVVREHFAATMNLMSILNDIGSSQLSNAMLDKLRNILADNFQCLSAYLINSVSSEPFLCNVMGILLKLYKVFGLIETDAELTLSLLQSYKYFKCFSNFASLFEPLTAALVCAVKLGQCPDYPDPVKTLSEGGRAIGETLKILLSTDRLFCESLVSNLMAEFPNPASDREIVDMRSATTDHLAVVLTNIANATKDDTFNKTSATELSARQGLLSQFSFIAAQGGSSVFNTVLDTFTGLIKSGVHPAQLAEKVSTDSIKRDVLLVTLMRCFVEKGVSLIGTSEKSRKLDYNDPDLDVLLKAICSCLENLNDFEMATKATYVDIFQEFWMILIFLGFQQELKWRSDWAQFVPIISRSSPVLIKERDKLQSPGSTFSQVVLSQSINPALRSYLGNLLPNCASQIRHITFAQCLWLMALYHSEQHKLRLGFFDHLDTYLKSDVIELLGVYPLVEDLISTMISQWKVENIADSDLLQVRLARLLMNNLCHIQPRTHRTSLKLLKAHFLKEFFVYTDRKIWDVVAGKLGNMFFVCRLGLGSPELDNVVEDVTRDPTAAQSAFHDLVDLGRTIYSKAASETPNYFFKFAHTKIYSSTNDLSWGDRDVALLELLRVVFPTDRLDDKASMYLKTDTLLYRNAEDFVHYDIQNLAVGDNVFGQVLEHLLDFSDPTKVRKGIREWLTLMDRNPTITVRMLSALSLKLPRLLCSGSSSLTHPLRSKLTAIPSLDINRREESNFIVCLAILLDFLSEQLQFDNIRAPDSMAIYFDLVRQLCNAIKVPSPQSSVNEELTLCRELVQILQRECRIERTTMGKRRRATAASAFLALLQGQIQDTQVWRGVMSVEKPISIPDSKRAIIFGMAGMSLELTRRLLDHFKITDFSNLEAWKTCHRVLACSSTLASFTIEKSIPIEKESLIFSAPLLLPTAISVFRHPELRKVPVMLNLAMRSLEQTQADTLFFYIPQLVQTLRHDHYGFIERSILHIAKQSPLFAHQIIWNMKANMFLDEAATQPDPIKEVLEGMVASITKQFSGEAEAFFSREFSFFEKVTSISGSLKPYVKKEKWEKKAKIDEELSKIAVDPGVYLPSNPEFEVVDIDYDSGRPLQSHAKAPYMATFKVKPSSSDGPASWQSAIFKVGDDCRQDVLALQLISLVKKMMEFHQLPVYLFPYRVVATAPGCGVIEVIPKSISRDQLGREKINSLYEYFVFRFGGESSRAFHDARVNFVKSMSAYSVVCYLLAIKDRHNGNIMIDDSGHIIHIDFGFILDIAPGGITFENAPFKLTSEMLQVMGGKEESPYFCWFRELCVQAFLICRCYAESFVQLVEAMSESGLPCFKGDKTIRNLRNRFRLELDTVEARDYMFDLVYKSCENVRTAMYDRYQLSTNGIPY</sequence>
<dbReference type="InterPro" id="IPR015433">
    <property type="entry name" value="PI3/4_kinase"/>
</dbReference>
<evidence type="ECO:0000256" key="7">
    <source>
        <dbReference type="ARBA" id="ARBA00022840"/>
    </source>
</evidence>
<dbReference type="GO" id="GO:0005886">
    <property type="term" value="C:plasma membrane"/>
    <property type="evidence" value="ECO:0007669"/>
    <property type="project" value="TreeGrafter"/>
</dbReference>
<dbReference type="PANTHER" id="PTHR10048:SF15">
    <property type="entry name" value="PHOSPHATIDYLINOSITOL 4-KINASE ALPHA"/>
    <property type="match status" value="1"/>
</dbReference>
<dbReference type="InterPro" id="IPR036940">
    <property type="entry name" value="PI3/4_kinase_cat_sf"/>
</dbReference>
<dbReference type="Gene3D" id="3.30.1010.10">
    <property type="entry name" value="Phosphatidylinositol 3-kinase Catalytic Subunit, Chain A, domain 4"/>
    <property type="match status" value="1"/>
</dbReference>
<evidence type="ECO:0000259" key="8">
    <source>
        <dbReference type="PROSITE" id="PS50290"/>
    </source>
</evidence>
<keyword evidence="5" id="KW-0547">Nucleotide-binding</keyword>